<comment type="catalytic activity">
    <reaction evidence="1">
        <text>ATP + protein L-histidine = ADP + protein N-phospho-L-histidine.</text>
        <dbReference type="EC" id="2.7.13.3"/>
    </reaction>
</comment>
<evidence type="ECO:0000256" key="2">
    <source>
        <dbReference type="ARBA" id="ARBA00012438"/>
    </source>
</evidence>
<dbReference type="OrthoDB" id="9795133at2"/>
<dbReference type="AlphaFoldDB" id="A0A5S3PME9"/>
<evidence type="ECO:0000256" key="1">
    <source>
        <dbReference type="ARBA" id="ARBA00000085"/>
    </source>
</evidence>
<proteinExistence type="predicted"/>
<feature type="domain" description="Histidine kinase" evidence="6">
    <location>
        <begin position="36"/>
        <end position="250"/>
    </location>
</feature>
<evidence type="ECO:0000256" key="4">
    <source>
        <dbReference type="ARBA" id="ARBA00022777"/>
    </source>
</evidence>
<dbReference type="Pfam" id="PF02518">
    <property type="entry name" value="HATPase_c"/>
    <property type="match status" value="1"/>
</dbReference>
<dbReference type="InterPro" id="IPR050351">
    <property type="entry name" value="BphY/WalK/GraS-like"/>
</dbReference>
<dbReference type="InterPro" id="IPR004358">
    <property type="entry name" value="Sig_transdc_His_kin-like_C"/>
</dbReference>
<dbReference type="CDD" id="cd00075">
    <property type="entry name" value="HATPase"/>
    <property type="match status" value="1"/>
</dbReference>
<evidence type="ECO:0000313" key="7">
    <source>
        <dbReference type="EMBL" id="TMM55456.1"/>
    </source>
</evidence>
<dbReference type="GO" id="GO:0030295">
    <property type="term" value="F:protein kinase activator activity"/>
    <property type="evidence" value="ECO:0007669"/>
    <property type="project" value="TreeGrafter"/>
</dbReference>
<dbReference type="GO" id="GO:0000155">
    <property type="term" value="F:phosphorelay sensor kinase activity"/>
    <property type="evidence" value="ECO:0007669"/>
    <property type="project" value="InterPro"/>
</dbReference>
<dbReference type="PANTHER" id="PTHR42878">
    <property type="entry name" value="TWO-COMPONENT HISTIDINE KINASE"/>
    <property type="match status" value="1"/>
</dbReference>
<dbReference type="SUPFAM" id="SSF47384">
    <property type="entry name" value="Homodimeric domain of signal transducing histidine kinase"/>
    <property type="match status" value="1"/>
</dbReference>
<dbReference type="InterPro" id="IPR036890">
    <property type="entry name" value="HATPase_C_sf"/>
</dbReference>
<accession>A0A5S3PME9</accession>
<dbReference type="Gene3D" id="1.10.287.130">
    <property type="match status" value="1"/>
</dbReference>
<dbReference type="RefSeq" id="WP_138661625.1">
    <property type="nucleotide sequence ID" value="NZ_VANS01000001.1"/>
</dbReference>
<dbReference type="InterPro" id="IPR003594">
    <property type="entry name" value="HATPase_dom"/>
</dbReference>
<keyword evidence="3" id="KW-0808">Transferase</keyword>
<dbReference type="GO" id="GO:0007234">
    <property type="term" value="P:osmosensory signaling via phosphorelay pathway"/>
    <property type="evidence" value="ECO:0007669"/>
    <property type="project" value="TreeGrafter"/>
</dbReference>
<dbReference type="GO" id="GO:0000156">
    <property type="term" value="F:phosphorelay response regulator activity"/>
    <property type="evidence" value="ECO:0007669"/>
    <property type="project" value="TreeGrafter"/>
</dbReference>
<comment type="caution">
    <text evidence="7">The sequence shown here is derived from an EMBL/GenBank/DDBJ whole genome shotgun (WGS) entry which is preliminary data.</text>
</comment>
<reference evidence="7 8" key="1">
    <citation type="submission" date="2019-05" db="EMBL/GenBank/DDBJ databases">
        <title>Sulfitobacter sabulilitoris sp. nov., isolated from a marine sand.</title>
        <authorList>
            <person name="Yoon J.-H."/>
        </authorList>
    </citation>
    <scope>NUCLEOTIDE SEQUENCE [LARGE SCALE GENOMIC DNA]</scope>
    <source>
        <strain evidence="7 8">HSMS-29</strain>
    </source>
</reference>
<evidence type="ECO:0000313" key="8">
    <source>
        <dbReference type="Proteomes" id="UP000309550"/>
    </source>
</evidence>
<dbReference type="InterPro" id="IPR005467">
    <property type="entry name" value="His_kinase_dom"/>
</dbReference>
<feature type="region of interest" description="Disordered" evidence="5">
    <location>
        <begin position="1"/>
        <end position="25"/>
    </location>
</feature>
<dbReference type="Gene3D" id="3.30.565.10">
    <property type="entry name" value="Histidine kinase-like ATPase, C-terminal domain"/>
    <property type="match status" value="1"/>
</dbReference>
<keyword evidence="4 7" id="KW-0418">Kinase</keyword>
<dbReference type="Proteomes" id="UP000309550">
    <property type="component" value="Unassembled WGS sequence"/>
</dbReference>
<organism evidence="7 8">
    <name type="scientific">Sulfitobacter sabulilitoris</name>
    <dbReference type="NCBI Taxonomy" id="2562655"/>
    <lineage>
        <taxon>Bacteria</taxon>
        <taxon>Pseudomonadati</taxon>
        <taxon>Pseudomonadota</taxon>
        <taxon>Alphaproteobacteria</taxon>
        <taxon>Rhodobacterales</taxon>
        <taxon>Roseobacteraceae</taxon>
        <taxon>Sulfitobacter</taxon>
    </lineage>
</organism>
<dbReference type="PANTHER" id="PTHR42878:SF15">
    <property type="entry name" value="BACTERIOPHYTOCHROME"/>
    <property type="match status" value="1"/>
</dbReference>
<dbReference type="InterPro" id="IPR036097">
    <property type="entry name" value="HisK_dim/P_sf"/>
</dbReference>
<evidence type="ECO:0000259" key="6">
    <source>
        <dbReference type="PROSITE" id="PS50109"/>
    </source>
</evidence>
<feature type="compositionally biased region" description="Polar residues" evidence="5">
    <location>
        <begin position="9"/>
        <end position="25"/>
    </location>
</feature>
<evidence type="ECO:0000256" key="5">
    <source>
        <dbReference type="SAM" id="MobiDB-lite"/>
    </source>
</evidence>
<dbReference type="SMART" id="SM00387">
    <property type="entry name" value="HATPase_c"/>
    <property type="match status" value="1"/>
</dbReference>
<dbReference type="PRINTS" id="PR00344">
    <property type="entry name" value="BCTRLSENSOR"/>
</dbReference>
<dbReference type="PROSITE" id="PS50109">
    <property type="entry name" value="HIS_KIN"/>
    <property type="match status" value="1"/>
</dbReference>
<evidence type="ECO:0000256" key="3">
    <source>
        <dbReference type="ARBA" id="ARBA00022679"/>
    </source>
</evidence>
<dbReference type="EC" id="2.7.13.3" evidence="2"/>
<name>A0A5S3PME9_9RHOB</name>
<dbReference type="EMBL" id="VANS01000001">
    <property type="protein sequence ID" value="TMM55456.1"/>
    <property type="molecule type" value="Genomic_DNA"/>
</dbReference>
<protein>
    <recommendedName>
        <fullName evidence="2">histidine kinase</fullName>
        <ecNumber evidence="2">2.7.13.3</ecNumber>
    </recommendedName>
</protein>
<gene>
    <name evidence="7" type="ORF">FDT80_07865</name>
</gene>
<dbReference type="SUPFAM" id="SSF55874">
    <property type="entry name" value="ATPase domain of HSP90 chaperone/DNA topoisomerase II/histidine kinase"/>
    <property type="match status" value="1"/>
</dbReference>
<sequence>MRFDHKRSSVAQPTAKPQTHTETGGSSKDFEDFIYLISHDVRNSVRALLELPQWITEDLAEAGVPISGSVEDSISLMNRHTCRLDRMLVDLLTFSRVGRMQDTREVDLQKALDHVLEEIHVPSGYQIVRALDCTTLSIGDRDILTLLTALITNAIKHHDRDSGKIIVATYQDRGDLVLSVQDNGPGIPEGAHEKVFGAMTTLRPRDEVEGSGMGLALTRKIAQHYRGRARISSTDGTRGTRIEVRLPRSRPN</sequence>
<keyword evidence="8" id="KW-1185">Reference proteome</keyword>